<evidence type="ECO:0000259" key="2">
    <source>
        <dbReference type="Pfam" id="PF17919"/>
    </source>
</evidence>
<feature type="domain" description="Reverse transcriptase/retrotransposon-derived protein RNase H-like" evidence="2">
    <location>
        <begin position="259"/>
        <end position="321"/>
    </location>
</feature>
<dbReference type="InterPro" id="IPR043128">
    <property type="entry name" value="Rev_trsase/Diguanyl_cyclase"/>
</dbReference>
<keyword evidence="3" id="KW-0808">Transferase</keyword>
<keyword evidence="1" id="KW-0511">Multifunctional enzyme</keyword>
<dbReference type="SUPFAM" id="SSF56672">
    <property type="entry name" value="DNA/RNA polymerases"/>
    <property type="match status" value="1"/>
</dbReference>
<feature type="non-terminal residue" evidence="3">
    <location>
        <position position="347"/>
    </location>
</feature>
<dbReference type="EMBL" id="BKCJ010343145">
    <property type="protein sequence ID" value="GEZ92703.1"/>
    <property type="molecule type" value="Genomic_DNA"/>
</dbReference>
<gene>
    <name evidence="3" type="ORF">Tci_564676</name>
</gene>
<dbReference type="PANTHER" id="PTHR37984:SF5">
    <property type="entry name" value="PROTEIN NYNRIN-LIKE"/>
    <property type="match status" value="1"/>
</dbReference>
<comment type="caution">
    <text evidence="3">The sequence shown here is derived from an EMBL/GenBank/DDBJ whole genome shotgun (WGS) entry which is preliminary data.</text>
</comment>
<proteinExistence type="predicted"/>
<accession>A0A699IWU6</accession>
<dbReference type="InterPro" id="IPR041577">
    <property type="entry name" value="RT_RNaseH_2"/>
</dbReference>
<dbReference type="InterPro" id="IPR050951">
    <property type="entry name" value="Retrovirus_Pol_polyprotein"/>
</dbReference>
<organism evidence="3">
    <name type="scientific">Tanacetum cinerariifolium</name>
    <name type="common">Dalmatian daisy</name>
    <name type="synonym">Chrysanthemum cinerariifolium</name>
    <dbReference type="NCBI Taxonomy" id="118510"/>
    <lineage>
        <taxon>Eukaryota</taxon>
        <taxon>Viridiplantae</taxon>
        <taxon>Streptophyta</taxon>
        <taxon>Embryophyta</taxon>
        <taxon>Tracheophyta</taxon>
        <taxon>Spermatophyta</taxon>
        <taxon>Magnoliopsida</taxon>
        <taxon>eudicotyledons</taxon>
        <taxon>Gunneridae</taxon>
        <taxon>Pentapetalae</taxon>
        <taxon>asterids</taxon>
        <taxon>campanulids</taxon>
        <taxon>Asterales</taxon>
        <taxon>Asteraceae</taxon>
        <taxon>Asteroideae</taxon>
        <taxon>Anthemideae</taxon>
        <taxon>Anthemidinae</taxon>
        <taxon>Tanacetum</taxon>
    </lineage>
</organism>
<evidence type="ECO:0000256" key="1">
    <source>
        <dbReference type="ARBA" id="ARBA00023268"/>
    </source>
</evidence>
<evidence type="ECO:0000313" key="3">
    <source>
        <dbReference type="EMBL" id="GEZ92703.1"/>
    </source>
</evidence>
<keyword evidence="3" id="KW-0548">Nucleotidyltransferase</keyword>
<dbReference type="Gene3D" id="3.30.70.270">
    <property type="match status" value="1"/>
</dbReference>
<sequence length="347" mass="39694">MTLAGPSVPPPNPLSPYKEVEQDPEMTMDQVHILCSESIARVPSPMIQPALVSKPNEIPERNPNQPFIPYPSRLNKERLQGKFDIQIHKFLQMFKKLHFNISFAEALAHMPKYAKMLKDLLTNKEKLLELANTPLNENCSAVLLRKLPEKLGDPGKFLIPCDFSKLKECMALADLGNHLIFCVLVMVTMFLKQVSHKIMNFQKQVAFLGHIVSVDGITMDPSKVEAITKWPRPTTVTEVRCFLTLPLTQLMRKVEKFVWTNEREESFEELKRRLVSAPILTLPSGSGGFQIYSDASKKGLGCVLMQHGKVIAYASRKLKPFIDHKSLKFIFTQRELNMRQRRWLELL</sequence>
<keyword evidence="3" id="KW-0695">RNA-directed DNA polymerase</keyword>
<dbReference type="InterPro" id="IPR043502">
    <property type="entry name" value="DNA/RNA_pol_sf"/>
</dbReference>
<dbReference type="AlphaFoldDB" id="A0A699IWU6"/>
<dbReference type="Pfam" id="PF17919">
    <property type="entry name" value="RT_RNaseH_2"/>
    <property type="match status" value="1"/>
</dbReference>
<name>A0A699IWU6_TANCI</name>
<dbReference type="GO" id="GO:0003964">
    <property type="term" value="F:RNA-directed DNA polymerase activity"/>
    <property type="evidence" value="ECO:0007669"/>
    <property type="project" value="UniProtKB-KW"/>
</dbReference>
<protein>
    <submittedName>
        <fullName evidence="3">Putative reverse transcriptase domain-containing protein</fullName>
    </submittedName>
</protein>
<reference evidence="3" key="1">
    <citation type="journal article" date="2019" name="Sci. Rep.">
        <title>Draft genome of Tanacetum cinerariifolium, the natural source of mosquito coil.</title>
        <authorList>
            <person name="Yamashiro T."/>
            <person name="Shiraishi A."/>
            <person name="Satake H."/>
            <person name="Nakayama K."/>
        </authorList>
    </citation>
    <scope>NUCLEOTIDE SEQUENCE</scope>
</reference>
<dbReference type="PANTHER" id="PTHR37984">
    <property type="entry name" value="PROTEIN CBG26694"/>
    <property type="match status" value="1"/>
</dbReference>